<dbReference type="PANTHER" id="PTHR19328:SF75">
    <property type="entry name" value="ALDOSE SUGAR DEHYDROGENASE YLII"/>
    <property type="match status" value="1"/>
</dbReference>
<dbReference type="Pfam" id="PF07995">
    <property type="entry name" value="GSDH"/>
    <property type="match status" value="1"/>
</dbReference>
<accession>A0A094IK72</accession>
<dbReference type="AlphaFoldDB" id="A0A094IK72"/>
<dbReference type="Gene3D" id="2.120.10.30">
    <property type="entry name" value="TolB, C-terminal domain"/>
    <property type="match status" value="1"/>
</dbReference>
<dbReference type="STRING" id="1517416.IDAT_11045"/>
<dbReference type="PANTHER" id="PTHR19328">
    <property type="entry name" value="HEDGEHOG-INTERACTING PROTEIN"/>
    <property type="match status" value="1"/>
</dbReference>
<feature type="domain" description="Glucose/Sorbosone dehydrogenase" evidence="1">
    <location>
        <begin position="20"/>
        <end position="350"/>
    </location>
</feature>
<comment type="caution">
    <text evidence="2">The sequence shown here is derived from an EMBL/GenBank/DDBJ whole genome shotgun (WGS) entry which is preliminary data.</text>
</comment>
<dbReference type="RefSeq" id="WP_034733553.1">
    <property type="nucleotide sequence ID" value="NZ_JPIN01000012.1"/>
</dbReference>
<evidence type="ECO:0000313" key="2">
    <source>
        <dbReference type="EMBL" id="KFZ28115.1"/>
    </source>
</evidence>
<evidence type="ECO:0000259" key="1">
    <source>
        <dbReference type="Pfam" id="PF07995"/>
    </source>
</evidence>
<dbReference type="OrthoDB" id="9770043at2"/>
<gene>
    <name evidence="2" type="ORF">IDAT_11045</name>
</gene>
<sequence length="353" mass="38717">MSMLLLLGLALNEVVLANDLNYPWDLTELPEQPGSFLVTERNGGFKHISELGFVDDIPLALPELFVSGQSGLFAVTLAPDFAESRAIYFSYSCGTVKANTTCVARGELSRTRPLRVTELQQIFAADAQREGAAHYGGRMAWLADNTLILTLGDGFDWREQAQVLSNHFGKTVRMNADGSAAADNPFPDKAGGYIFSYGHRNSQGIVYDAQTDTLWQHEHGPKGGDEINRLQAGKNYGWPIVSYGIDYTGAMVTPYQQLPGVVEPVYQWTPSLAPSDMALYQHSLLAQWQGHLLVTQLAGKRLQVFAPTPEGWRLADEIEVADGSRLRAVTVSADGHVYVLTDSESGQLIRLEP</sequence>
<dbReference type="InterPro" id="IPR011042">
    <property type="entry name" value="6-blade_b-propeller_TolB-like"/>
</dbReference>
<organism evidence="2 3">
    <name type="scientific">Pseudidiomarina atlantica</name>
    <dbReference type="NCBI Taxonomy" id="1517416"/>
    <lineage>
        <taxon>Bacteria</taxon>
        <taxon>Pseudomonadati</taxon>
        <taxon>Pseudomonadota</taxon>
        <taxon>Gammaproteobacteria</taxon>
        <taxon>Alteromonadales</taxon>
        <taxon>Idiomarinaceae</taxon>
        <taxon>Pseudidiomarina</taxon>
    </lineage>
</organism>
<dbReference type="eggNOG" id="COG2133">
    <property type="taxonomic scope" value="Bacteria"/>
</dbReference>
<proteinExistence type="predicted"/>
<dbReference type="SUPFAM" id="SSF50952">
    <property type="entry name" value="Soluble quinoprotein glucose dehydrogenase"/>
    <property type="match status" value="1"/>
</dbReference>
<protein>
    <recommendedName>
        <fullName evidence="1">Glucose/Sorbosone dehydrogenase domain-containing protein</fullName>
    </recommendedName>
</protein>
<dbReference type="EMBL" id="JPIN01000012">
    <property type="protein sequence ID" value="KFZ28115.1"/>
    <property type="molecule type" value="Genomic_DNA"/>
</dbReference>
<dbReference type="Proteomes" id="UP000053718">
    <property type="component" value="Unassembled WGS sequence"/>
</dbReference>
<dbReference type="InterPro" id="IPR011041">
    <property type="entry name" value="Quinoprot_gluc/sorb_DH_b-prop"/>
</dbReference>
<keyword evidence="3" id="KW-1185">Reference proteome</keyword>
<reference evidence="2 3" key="1">
    <citation type="submission" date="2014-06" db="EMBL/GenBank/DDBJ databases">
        <title>Draft genome sequence of Idiomarina sp. MCCC 1A10513.</title>
        <authorList>
            <person name="Du J."/>
            <person name="Lai Q."/>
            <person name="Shao Z."/>
        </authorList>
    </citation>
    <scope>NUCLEOTIDE SEQUENCE [LARGE SCALE GENOMIC DNA]</scope>
    <source>
        <strain evidence="2 3">MCCC 1A10513</strain>
    </source>
</reference>
<evidence type="ECO:0000313" key="3">
    <source>
        <dbReference type="Proteomes" id="UP000053718"/>
    </source>
</evidence>
<dbReference type="InterPro" id="IPR012938">
    <property type="entry name" value="Glc/Sorbosone_DH"/>
</dbReference>
<name>A0A094IK72_9GAMM</name>